<dbReference type="SMART" id="SM00454">
    <property type="entry name" value="SAM"/>
    <property type="match status" value="1"/>
</dbReference>
<dbReference type="InterPro" id="IPR001660">
    <property type="entry name" value="SAM"/>
</dbReference>
<feature type="transmembrane region" description="Helical" evidence="3">
    <location>
        <begin position="257"/>
        <end position="274"/>
    </location>
</feature>
<feature type="transmembrane region" description="Helical" evidence="3">
    <location>
        <begin position="232"/>
        <end position="251"/>
    </location>
</feature>
<dbReference type="EMBL" id="VLTO01000078">
    <property type="protein sequence ID" value="KAA0167973.1"/>
    <property type="molecule type" value="Genomic_DNA"/>
</dbReference>
<comment type="caution">
    <text evidence="5">The sequence shown here is derived from an EMBL/GenBank/DDBJ whole genome shotgun (WGS) entry which is preliminary data.</text>
</comment>
<feature type="compositionally biased region" description="Low complexity" evidence="2">
    <location>
        <begin position="755"/>
        <end position="769"/>
    </location>
</feature>
<dbReference type="AlphaFoldDB" id="A0A5A8DRE6"/>
<evidence type="ECO:0000313" key="6">
    <source>
        <dbReference type="Proteomes" id="UP000322899"/>
    </source>
</evidence>
<feature type="coiled-coil region" evidence="1">
    <location>
        <begin position="347"/>
        <end position="374"/>
    </location>
</feature>
<keyword evidence="3" id="KW-0812">Transmembrane</keyword>
<dbReference type="Proteomes" id="UP000322899">
    <property type="component" value="Unassembled WGS sequence"/>
</dbReference>
<feature type="compositionally biased region" description="Low complexity" evidence="2">
    <location>
        <begin position="377"/>
        <end position="390"/>
    </location>
</feature>
<accession>A0A5A8DRE6</accession>
<evidence type="ECO:0000259" key="4">
    <source>
        <dbReference type="PROSITE" id="PS50105"/>
    </source>
</evidence>
<dbReference type="SUPFAM" id="SSF47769">
    <property type="entry name" value="SAM/Pointed domain"/>
    <property type="match status" value="1"/>
</dbReference>
<feature type="compositionally biased region" description="Basic and acidic residues" evidence="2">
    <location>
        <begin position="774"/>
        <end position="788"/>
    </location>
</feature>
<keyword evidence="3" id="KW-0472">Membrane</keyword>
<gene>
    <name evidence="5" type="ORF">FNF27_07220</name>
</gene>
<evidence type="ECO:0000256" key="2">
    <source>
        <dbReference type="SAM" id="MobiDB-lite"/>
    </source>
</evidence>
<name>A0A5A8DRE6_CAFRO</name>
<keyword evidence="1" id="KW-0175">Coiled coil</keyword>
<evidence type="ECO:0000313" key="5">
    <source>
        <dbReference type="EMBL" id="KAA0167973.1"/>
    </source>
</evidence>
<feature type="domain" description="SAM" evidence="4">
    <location>
        <begin position="58"/>
        <end position="102"/>
    </location>
</feature>
<reference evidence="5 6" key="1">
    <citation type="submission" date="2019-07" db="EMBL/GenBank/DDBJ databases">
        <title>Genomes of Cafeteria roenbergensis.</title>
        <authorList>
            <person name="Fischer M.G."/>
            <person name="Hackl T."/>
            <person name="Roman M."/>
        </authorList>
    </citation>
    <scope>NUCLEOTIDE SEQUENCE [LARGE SCALE GENOMIC DNA]</scope>
    <source>
        <strain evidence="5 6">E4-10P</strain>
    </source>
</reference>
<feature type="region of interest" description="Disordered" evidence="2">
    <location>
        <begin position="573"/>
        <end position="830"/>
    </location>
</feature>
<feature type="region of interest" description="Disordered" evidence="2">
    <location>
        <begin position="376"/>
        <end position="559"/>
    </location>
</feature>
<organism evidence="5 6">
    <name type="scientific">Cafeteria roenbergensis</name>
    <name type="common">Marine flagellate</name>
    <dbReference type="NCBI Taxonomy" id="33653"/>
    <lineage>
        <taxon>Eukaryota</taxon>
        <taxon>Sar</taxon>
        <taxon>Stramenopiles</taxon>
        <taxon>Bigyra</taxon>
        <taxon>Opalozoa</taxon>
        <taxon>Bicosoecida</taxon>
        <taxon>Cafeteriaceae</taxon>
        <taxon>Cafeteria</taxon>
    </lineage>
</organism>
<dbReference type="Gene3D" id="1.10.150.50">
    <property type="entry name" value="Transcription Factor, Ets-1"/>
    <property type="match status" value="1"/>
</dbReference>
<feature type="transmembrane region" description="Helical" evidence="3">
    <location>
        <begin position="295"/>
        <end position="316"/>
    </location>
</feature>
<dbReference type="InterPro" id="IPR013761">
    <property type="entry name" value="SAM/pointed_sf"/>
</dbReference>
<keyword evidence="3" id="KW-1133">Transmembrane helix</keyword>
<feature type="transmembrane region" description="Helical" evidence="3">
    <location>
        <begin position="20"/>
        <end position="38"/>
    </location>
</feature>
<sequence length="830" mass="84907">MKAAISRLDCGERKRFGGLAWAALAGLALGAVCEWLTWEHSAAVAARTDISQIDLDDWSPGHVGMWLGQVGLGEKSPAFEAARIDGDTLFELDVDELADLGIGTPEELNAFHTARQKLAGLKVNARNPTANGFWEYRSVNRQFIAHALPGIALCPRTWFATMYAFQSESVKFVVNPDTAPDSADDPENVPALTAILDAEEAGVDALIANTTNNLSAAEDGSAWGTSLRPVQALGLLFFPHAMAAFWLLGFADTDPTFVLPLIAALLVAQVKEGFDLYHLLSSSDVVTTWDRYQALFWWAAGVATSTFAAVTFHMIPGKVVDFSFYVFVSLFGVLACQALVEIVQALVQREALLMRALKEEMRALTEEAALKGQELCAAPSTAPAPSEASSLGSERPAKFPRPVIRPRDPSPSPAAPASSEGDVQEGWFPSPTSKEAASEPRPASAQGAVQRDSTAQVGFGDLVPGPSEAAKVGFGDLVPGPSEAAQVGFGDLVPGPSEAAKVGFGDLVPGPSEAAPAGQVGFGDLVPGPSEAAPAAQVGFGDLVPGPSEAAPAAQVGFGDLVPGPSEAAKVGFGDLVPGPSEAAPAAQVGFGDLVPGPSEAVPAGQVGFGDLVPGPSEAAPAAQVGFGDLVPGPSEAAPAGQVGFGDLVPGPSEAAPAGQVGFGDLVPGPSEAVPAGQVGFGDLVPGPSEAAQVGFGDLVPGPSEAAPAAQVGFGDLTDQAGFFPEPPPEQRPVEPAEVPPGLFGDVQSPYTSDAPAAAARSQAASPGRPARPRLCERASSEGEELAHSMRLRSSTRVARAGADNALGHSRTTGDIVDGVEGLPATPSGN</sequence>
<protein>
    <recommendedName>
        <fullName evidence="4">SAM domain-containing protein</fullName>
    </recommendedName>
</protein>
<dbReference type="OrthoDB" id="10382201at2759"/>
<evidence type="ECO:0000256" key="3">
    <source>
        <dbReference type="SAM" id="Phobius"/>
    </source>
</evidence>
<evidence type="ECO:0000256" key="1">
    <source>
        <dbReference type="SAM" id="Coils"/>
    </source>
</evidence>
<dbReference type="Pfam" id="PF07647">
    <property type="entry name" value="SAM_2"/>
    <property type="match status" value="1"/>
</dbReference>
<proteinExistence type="predicted"/>
<feature type="transmembrane region" description="Helical" evidence="3">
    <location>
        <begin position="322"/>
        <end position="347"/>
    </location>
</feature>
<dbReference type="PROSITE" id="PS50105">
    <property type="entry name" value="SAM_DOMAIN"/>
    <property type="match status" value="1"/>
</dbReference>